<dbReference type="InterPro" id="IPR018641">
    <property type="entry name" value="Trfase_1_rSAM/seldom-assoc"/>
</dbReference>
<accession>A0A6M0IC74</accession>
<name>A0A6M0IC74_9BACT</name>
<keyword evidence="2" id="KW-1185">Reference proteome</keyword>
<dbReference type="EMBL" id="JAAGNZ010000001">
    <property type="protein sequence ID" value="NEU65840.1"/>
    <property type="molecule type" value="Genomic_DNA"/>
</dbReference>
<dbReference type="PANTHER" id="PTHR36529:SF1">
    <property type="entry name" value="GLYCOSYLTRANSFERASE"/>
    <property type="match status" value="1"/>
</dbReference>
<protein>
    <submittedName>
        <fullName evidence="1">Glycosyltransferase</fullName>
    </submittedName>
</protein>
<dbReference type="NCBIfam" id="TIGR04282">
    <property type="entry name" value="glyco_like_cofC"/>
    <property type="match status" value="1"/>
</dbReference>
<dbReference type="Proteomes" id="UP000477386">
    <property type="component" value="Unassembled WGS sequence"/>
</dbReference>
<dbReference type="PANTHER" id="PTHR36529">
    <property type="entry name" value="SLL1095 PROTEIN"/>
    <property type="match status" value="1"/>
</dbReference>
<keyword evidence="1" id="KW-0808">Transferase</keyword>
<evidence type="ECO:0000313" key="2">
    <source>
        <dbReference type="Proteomes" id="UP000477386"/>
    </source>
</evidence>
<dbReference type="RefSeq" id="WP_164035138.1">
    <property type="nucleotide sequence ID" value="NZ_JAAGNZ010000001.1"/>
</dbReference>
<dbReference type="Pfam" id="PF09837">
    <property type="entry name" value="DUF2064"/>
    <property type="match status" value="1"/>
</dbReference>
<dbReference type="InterPro" id="IPR029044">
    <property type="entry name" value="Nucleotide-diphossugar_trans"/>
</dbReference>
<organism evidence="1 2">
    <name type="scientific">Spirosoma agri</name>
    <dbReference type="NCBI Taxonomy" id="1987381"/>
    <lineage>
        <taxon>Bacteria</taxon>
        <taxon>Pseudomonadati</taxon>
        <taxon>Bacteroidota</taxon>
        <taxon>Cytophagia</taxon>
        <taxon>Cytophagales</taxon>
        <taxon>Cytophagaceae</taxon>
        <taxon>Spirosoma</taxon>
    </lineage>
</organism>
<proteinExistence type="predicted"/>
<sequence>MAENHLIIFVKNPIAGQVKTRIAQTVGDGRAVEVYRHLLQYTQQITNPLPVHKVVYYGDFVNQADDWNNANYEKRQQLGQDLGERMLHAFREQFDAGADRVVIIGSDCLTLTTDHIERAFDALTVADVVIGPATDGGYYLLGTKQLYPFLFDNMPWSQPELCQLTKLAILQRDLTVELLDELTDIDEWADYQRAIQ</sequence>
<dbReference type="GO" id="GO:0016740">
    <property type="term" value="F:transferase activity"/>
    <property type="evidence" value="ECO:0007669"/>
    <property type="project" value="UniProtKB-KW"/>
</dbReference>
<dbReference type="Gene3D" id="3.90.550.10">
    <property type="entry name" value="Spore Coat Polysaccharide Biosynthesis Protein SpsA, Chain A"/>
    <property type="match status" value="1"/>
</dbReference>
<evidence type="ECO:0000313" key="1">
    <source>
        <dbReference type="EMBL" id="NEU65840.1"/>
    </source>
</evidence>
<dbReference type="AlphaFoldDB" id="A0A6M0IC74"/>
<comment type="caution">
    <text evidence="1">The sequence shown here is derived from an EMBL/GenBank/DDBJ whole genome shotgun (WGS) entry which is preliminary data.</text>
</comment>
<dbReference type="SUPFAM" id="SSF53448">
    <property type="entry name" value="Nucleotide-diphospho-sugar transferases"/>
    <property type="match status" value="1"/>
</dbReference>
<gene>
    <name evidence="1" type="ORF">GK091_03030</name>
</gene>
<reference evidence="1 2" key="1">
    <citation type="submission" date="2020-02" db="EMBL/GenBank/DDBJ databases">
        <title>Draft genome sequence of two Spirosoma agri KCTC 52727 and Spirosoma terrae KCTC 52035.</title>
        <authorList>
            <person name="Rojas J."/>
            <person name="Ambika Manirajan B."/>
            <person name="Ratering S."/>
            <person name="Suarez C."/>
            <person name="Schnell S."/>
        </authorList>
    </citation>
    <scope>NUCLEOTIDE SEQUENCE [LARGE SCALE GENOMIC DNA]</scope>
    <source>
        <strain evidence="1 2">KCTC 52727</strain>
    </source>
</reference>